<dbReference type="Proteomes" id="UP000594454">
    <property type="component" value="Chromosome 4"/>
</dbReference>
<dbReference type="GO" id="GO:0016298">
    <property type="term" value="F:lipase activity"/>
    <property type="evidence" value="ECO:0007669"/>
    <property type="project" value="InterPro"/>
</dbReference>
<dbReference type="GO" id="GO:0005615">
    <property type="term" value="C:extracellular space"/>
    <property type="evidence" value="ECO:0007669"/>
    <property type="project" value="TreeGrafter"/>
</dbReference>
<dbReference type="InterPro" id="IPR033906">
    <property type="entry name" value="Lipase_N"/>
</dbReference>
<proteinExistence type="inferred from homology"/>
<gene>
    <name evidence="6" type="ORF">HERILL_LOCUS11182</name>
</gene>
<dbReference type="PANTHER" id="PTHR11610:SF150">
    <property type="entry name" value="FI01825P-RELATED"/>
    <property type="match status" value="1"/>
</dbReference>
<feature type="domain" description="Lipase" evidence="5">
    <location>
        <begin position="23"/>
        <end position="314"/>
    </location>
</feature>
<dbReference type="GO" id="GO:0017171">
    <property type="term" value="F:serine hydrolase activity"/>
    <property type="evidence" value="ECO:0007669"/>
    <property type="project" value="TreeGrafter"/>
</dbReference>
<dbReference type="CDD" id="cd00707">
    <property type="entry name" value="Pancreat_lipase_like"/>
    <property type="match status" value="1"/>
</dbReference>
<dbReference type="PANTHER" id="PTHR11610">
    <property type="entry name" value="LIPASE"/>
    <property type="match status" value="1"/>
</dbReference>
<evidence type="ECO:0000256" key="4">
    <source>
        <dbReference type="RuleBase" id="RU004262"/>
    </source>
</evidence>
<dbReference type="OrthoDB" id="199913at2759"/>
<dbReference type="InterPro" id="IPR029058">
    <property type="entry name" value="AB_hydrolase_fold"/>
</dbReference>
<evidence type="ECO:0000313" key="7">
    <source>
        <dbReference type="Proteomes" id="UP000594454"/>
    </source>
</evidence>
<dbReference type="SUPFAM" id="SSF53474">
    <property type="entry name" value="alpha/beta-Hydrolases"/>
    <property type="match status" value="1"/>
</dbReference>
<evidence type="ECO:0000256" key="2">
    <source>
        <dbReference type="ARBA" id="ARBA00010701"/>
    </source>
</evidence>
<dbReference type="InParanoid" id="A0A7R8UX37"/>
<dbReference type="InterPro" id="IPR013818">
    <property type="entry name" value="Lipase"/>
</dbReference>
<dbReference type="AlphaFoldDB" id="A0A7R8UX37"/>
<reference evidence="6 7" key="1">
    <citation type="submission" date="2020-11" db="EMBL/GenBank/DDBJ databases">
        <authorList>
            <person name="Wallbank WR R."/>
            <person name="Pardo Diaz C."/>
            <person name="Kozak K."/>
            <person name="Martin S."/>
            <person name="Jiggins C."/>
            <person name="Moest M."/>
            <person name="Warren A I."/>
            <person name="Generalovic N T."/>
            <person name="Byers J.R.P. K."/>
            <person name="Montejo-Kovacevich G."/>
            <person name="Yen C E."/>
        </authorList>
    </citation>
    <scope>NUCLEOTIDE SEQUENCE [LARGE SCALE GENOMIC DNA]</scope>
</reference>
<comment type="subcellular location">
    <subcellularLocation>
        <location evidence="1">Secreted</location>
    </subcellularLocation>
</comment>
<comment type="similarity">
    <text evidence="2 4">Belongs to the AB hydrolase superfamily. Lipase family.</text>
</comment>
<keyword evidence="7" id="KW-1185">Reference proteome</keyword>
<dbReference type="Gene3D" id="3.40.50.1820">
    <property type="entry name" value="alpha/beta hydrolase"/>
    <property type="match status" value="1"/>
</dbReference>
<evidence type="ECO:0000313" key="6">
    <source>
        <dbReference type="EMBL" id="CAD7088572.1"/>
    </source>
</evidence>
<dbReference type="EMBL" id="LR899012">
    <property type="protein sequence ID" value="CAD7088572.1"/>
    <property type="molecule type" value="Genomic_DNA"/>
</dbReference>
<name>A0A7R8UX37_HERIL</name>
<dbReference type="GO" id="GO:0016042">
    <property type="term" value="P:lipid catabolic process"/>
    <property type="evidence" value="ECO:0007669"/>
    <property type="project" value="TreeGrafter"/>
</dbReference>
<sequence>MDFHVANDSSGNELFNFLADSNGKFYRLNVSQRELQSPTVYKTADSIEFLLVTRNYPNEMRPIVIGDVQSLCSSNFNPEHPTKILVHGWIANRSSPINHILPQSYHQRGEYNIVVMDWGDIAWNYDYITVRRSIGKVGRQLAKFIDFLYSYGGAHPSGLYLIGHSLGAHICGIAAKHVRSGRVGVIIALDAAGPLFSTYHQDRLTKSVAEYVQSIHTSSMGIFEPIGHASFYPNGGKDQSGCKTGFGGMGCSHNKVLNIFGETLTGELVNFMSRRCGSLRDLNSRKCLSNEEGAYMGGDPVNTQCWGIFYLKTKDPLEGST</sequence>
<keyword evidence="3" id="KW-0964">Secreted</keyword>
<evidence type="ECO:0000256" key="3">
    <source>
        <dbReference type="ARBA" id="ARBA00022525"/>
    </source>
</evidence>
<organism evidence="6 7">
    <name type="scientific">Hermetia illucens</name>
    <name type="common">Black soldier fly</name>
    <dbReference type="NCBI Taxonomy" id="343691"/>
    <lineage>
        <taxon>Eukaryota</taxon>
        <taxon>Metazoa</taxon>
        <taxon>Ecdysozoa</taxon>
        <taxon>Arthropoda</taxon>
        <taxon>Hexapoda</taxon>
        <taxon>Insecta</taxon>
        <taxon>Pterygota</taxon>
        <taxon>Neoptera</taxon>
        <taxon>Endopterygota</taxon>
        <taxon>Diptera</taxon>
        <taxon>Brachycera</taxon>
        <taxon>Stratiomyomorpha</taxon>
        <taxon>Stratiomyidae</taxon>
        <taxon>Hermetiinae</taxon>
        <taxon>Hermetia</taxon>
    </lineage>
</organism>
<dbReference type="Pfam" id="PF00151">
    <property type="entry name" value="Lipase"/>
    <property type="match status" value="1"/>
</dbReference>
<protein>
    <recommendedName>
        <fullName evidence="5">Lipase domain-containing protein</fullName>
    </recommendedName>
</protein>
<accession>A0A7R8UX37</accession>
<evidence type="ECO:0000259" key="5">
    <source>
        <dbReference type="Pfam" id="PF00151"/>
    </source>
</evidence>
<evidence type="ECO:0000256" key="1">
    <source>
        <dbReference type="ARBA" id="ARBA00004613"/>
    </source>
</evidence>
<dbReference type="PRINTS" id="PR00821">
    <property type="entry name" value="TAGLIPASE"/>
</dbReference>
<dbReference type="InterPro" id="IPR000734">
    <property type="entry name" value="TAG_lipase"/>
</dbReference>